<organism evidence="1 2">
    <name type="scientific">Liparis tanakae</name>
    <name type="common">Tanaka's snailfish</name>
    <dbReference type="NCBI Taxonomy" id="230148"/>
    <lineage>
        <taxon>Eukaryota</taxon>
        <taxon>Metazoa</taxon>
        <taxon>Chordata</taxon>
        <taxon>Craniata</taxon>
        <taxon>Vertebrata</taxon>
        <taxon>Euteleostomi</taxon>
        <taxon>Actinopterygii</taxon>
        <taxon>Neopterygii</taxon>
        <taxon>Teleostei</taxon>
        <taxon>Neoteleostei</taxon>
        <taxon>Acanthomorphata</taxon>
        <taxon>Eupercaria</taxon>
        <taxon>Perciformes</taxon>
        <taxon>Cottioidei</taxon>
        <taxon>Cottales</taxon>
        <taxon>Liparidae</taxon>
        <taxon>Liparis</taxon>
    </lineage>
</organism>
<comment type="caution">
    <text evidence="1">The sequence shown here is derived from an EMBL/GenBank/DDBJ whole genome shotgun (WGS) entry which is preliminary data.</text>
</comment>
<reference evidence="1 2" key="1">
    <citation type="submission" date="2019-03" db="EMBL/GenBank/DDBJ databases">
        <title>First draft genome of Liparis tanakae, snailfish: a comprehensive survey of snailfish specific genes.</title>
        <authorList>
            <person name="Kim W."/>
            <person name="Song I."/>
            <person name="Jeong J.-H."/>
            <person name="Kim D."/>
            <person name="Kim S."/>
            <person name="Ryu S."/>
            <person name="Song J.Y."/>
            <person name="Lee S.K."/>
        </authorList>
    </citation>
    <scope>NUCLEOTIDE SEQUENCE [LARGE SCALE GENOMIC DNA]</scope>
    <source>
        <tissue evidence="1">Muscle</tissue>
    </source>
</reference>
<dbReference type="Proteomes" id="UP000314294">
    <property type="component" value="Unassembled WGS sequence"/>
</dbReference>
<dbReference type="AlphaFoldDB" id="A0A4Z2H2V8"/>
<sequence length="107" mass="12063">MRVETAWGRHDRISRLLVLSMAAATETPTTPTSAAQKDKDMMVFQFWLSFLFSIRDLRTTGERRRLLTDARKVTPSFSLNRAMPPTSSSFLALQNGVGTFTVLPNLE</sequence>
<accession>A0A4Z2H2V8</accession>
<gene>
    <name evidence="1" type="ORF">EYF80_029985</name>
</gene>
<protein>
    <submittedName>
        <fullName evidence="1">Uncharacterized protein</fullName>
    </submittedName>
</protein>
<evidence type="ECO:0000313" key="2">
    <source>
        <dbReference type="Proteomes" id="UP000314294"/>
    </source>
</evidence>
<name>A0A4Z2H2V8_9TELE</name>
<proteinExistence type="predicted"/>
<keyword evidence="2" id="KW-1185">Reference proteome</keyword>
<dbReference type="EMBL" id="SRLO01000348">
    <property type="protein sequence ID" value="TNN59800.1"/>
    <property type="molecule type" value="Genomic_DNA"/>
</dbReference>
<evidence type="ECO:0000313" key="1">
    <source>
        <dbReference type="EMBL" id="TNN59800.1"/>
    </source>
</evidence>